<dbReference type="PANTHER" id="PTHR21090">
    <property type="entry name" value="AROM/DEHYDROQUINATE SYNTHASE"/>
    <property type="match status" value="1"/>
</dbReference>
<evidence type="ECO:0000256" key="1">
    <source>
        <dbReference type="ARBA" id="ARBA00022679"/>
    </source>
</evidence>
<dbReference type="EC" id="2.5.1.19" evidence="3"/>
<dbReference type="Pfam" id="PF00275">
    <property type="entry name" value="EPSP_synthase"/>
    <property type="match status" value="1"/>
</dbReference>
<evidence type="ECO:0000313" key="3">
    <source>
        <dbReference type="EMBL" id="CAA9373341.1"/>
    </source>
</evidence>
<dbReference type="GO" id="GO:0009423">
    <property type="term" value="P:chorismate biosynthetic process"/>
    <property type="evidence" value="ECO:0007669"/>
    <property type="project" value="TreeGrafter"/>
</dbReference>
<feature type="non-terminal residue" evidence="3">
    <location>
        <position position="81"/>
    </location>
</feature>
<reference evidence="3" key="1">
    <citation type="submission" date="2020-02" db="EMBL/GenBank/DDBJ databases">
        <authorList>
            <person name="Meier V. D."/>
        </authorList>
    </citation>
    <scope>NUCLEOTIDE SEQUENCE</scope>
    <source>
        <strain evidence="3">AVDCRST_MAG93</strain>
    </source>
</reference>
<dbReference type="EMBL" id="CADCTR010002896">
    <property type="protein sequence ID" value="CAA9373341.1"/>
    <property type="molecule type" value="Genomic_DNA"/>
</dbReference>
<feature type="domain" description="Enolpyruvate transferase" evidence="2">
    <location>
        <begin position="6"/>
        <end position="74"/>
    </location>
</feature>
<dbReference type="GO" id="GO:0003866">
    <property type="term" value="F:3-phosphoshikimate 1-carboxyvinyltransferase activity"/>
    <property type="evidence" value="ECO:0007669"/>
    <property type="project" value="UniProtKB-EC"/>
</dbReference>
<accession>A0A6J4N2Q1</accession>
<gene>
    <name evidence="3" type="ORF">AVDCRST_MAG93-8595</name>
</gene>
<evidence type="ECO:0000259" key="2">
    <source>
        <dbReference type="Pfam" id="PF00275"/>
    </source>
</evidence>
<proteinExistence type="predicted"/>
<dbReference type="SUPFAM" id="SSF55205">
    <property type="entry name" value="EPT/RTPC-like"/>
    <property type="match status" value="1"/>
</dbReference>
<protein>
    <submittedName>
        <fullName evidence="3">3-phosphoshikimate 1-carboxyvinyltransferase</fullName>
        <ecNumber evidence="3">2.5.1.19</ecNumber>
    </submittedName>
</protein>
<dbReference type="PANTHER" id="PTHR21090:SF5">
    <property type="entry name" value="PENTAFUNCTIONAL AROM POLYPEPTIDE"/>
    <property type="match status" value="1"/>
</dbReference>
<name>A0A6J4N2Q1_9CHLR</name>
<dbReference type="InterPro" id="IPR036968">
    <property type="entry name" value="Enolpyruvate_Tfrase_sf"/>
</dbReference>
<keyword evidence="1 3" id="KW-0808">Transferase</keyword>
<dbReference type="AlphaFoldDB" id="A0A6J4N2Q1"/>
<organism evidence="3">
    <name type="scientific">uncultured Chloroflexia bacterium</name>
    <dbReference type="NCBI Taxonomy" id="1672391"/>
    <lineage>
        <taxon>Bacteria</taxon>
        <taxon>Bacillati</taxon>
        <taxon>Chloroflexota</taxon>
        <taxon>Chloroflexia</taxon>
        <taxon>environmental samples</taxon>
    </lineage>
</organism>
<sequence>MRLSMPRRLRGTVEIPGDKSISHRSVMLNAVAEGNAVITNYLTGADCLSTIACMQALGVEVEREGTTVRVRGRGLRGLQES</sequence>
<dbReference type="InterPro" id="IPR013792">
    <property type="entry name" value="RNA3'P_cycl/enolpyr_Trfase_a/b"/>
</dbReference>
<dbReference type="Gene3D" id="3.65.10.10">
    <property type="entry name" value="Enolpyruvate transferase domain"/>
    <property type="match status" value="2"/>
</dbReference>
<dbReference type="InterPro" id="IPR001986">
    <property type="entry name" value="Enolpyruvate_Tfrase_dom"/>
</dbReference>